<comment type="similarity">
    <text evidence="6">Belongs to the class-I aminoacyl-tRNA synthetase family.</text>
</comment>
<dbReference type="SUPFAM" id="SSF52374">
    <property type="entry name" value="Nucleotidylyl transferase"/>
    <property type="match status" value="1"/>
</dbReference>
<accession>A0ABX4MG70</accession>
<name>A0ABX4MG70_9HYPH</name>
<proteinExistence type="inferred from homology"/>
<dbReference type="InterPro" id="IPR050203">
    <property type="entry name" value="Trp-tRNA_synthetase"/>
</dbReference>
<evidence type="ECO:0000313" key="10">
    <source>
        <dbReference type="Proteomes" id="UP000228684"/>
    </source>
</evidence>
<protein>
    <submittedName>
        <fullName evidence="9">Tryptophan--tRNA ligase</fullName>
        <ecNumber evidence="9">6.1.1.2</ecNumber>
    </submittedName>
</protein>
<dbReference type="Proteomes" id="UP000228684">
    <property type="component" value="Unassembled WGS sequence"/>
</dbReference>
<evidence type="ECO:0000256" key="6">
    <source>
        <dbReference type="RuleBase" id="RU363036"/>
    </source>
</evidence>
<sequence length="323" mass="37316">MFGIKPTGQPHIANYLCLISAIRMNRLMVCLVANLHSLSENHLIDSRLAIRLMIGFVVSVFSTRLLLNWCIVYVQSYSSLSPYLNWIVMCLSKENDVYHASSSELQINFGSLLYPSLMAADIILCNPTYLCIGLDQTKHIEYTSTVIAKFNKLFEYRTFGGNYEFVSKFQCLATMMKIMSFKKPLNKMSKSDNRSAIFVLDDYQNIKSKINMAKTDRVIDMPFELNELCNRSGLSNLFSIYSLNIETDKSILLSYVSTITVYTFKLLLWKLIYFKLYNVRKKTMRYLEVPNLLDKVVLSGRNWMEIWCSSNVKHICSVAELIR</sequence>
<dbReference type="PANTHER" id="PTHR43766:SF1">
    <property type="entry name" value="TRYPTOPHAN--TRNA LIGASE, MITOCHONDRIAL"/>
    <property type="match status" value="1"/>
</dbReference>
<keyword evidence="4 6" id="KW-0648">Protein biosynthesis</keyword>
<keyword evidence="7" id="KW-0472">Membrane</keyword>
<feature type="transmembrane region" description="Helical" evidence="7">
    <location>
        <begin position="252"/>
        <end position="274"/>
    </location>
</feature>
<keyword evidence="1 6" id="KW-0436">Ligase</keyword>
<dbReference type="GO" id="GO:0004830">
    <property type="term" value="F:tryptophan-tRNA ligase activity"/>
    <property type="evidence" value="ECO:0007669"/>
    <property type="project" value="UniProtKB-EC"/>
</dbReference>
<comment type="caution">
    <text evidence="9">The sequence shown here is derived from an EMBL/GenBank/DDBJ whole genome shotgun (WGS) entry which is preliminary data.</text>
</comment>
<dbReference type="PANTHER" id="PTHR43766">
    <property type="entry name" value="TRYPTOPHAN--TRNA LIGASE, MITOCHONDRIAL"/>
    <property type="match status" value="1"/>
</dbReference>
<dbReference type="EMBL" id="NXGM01000021">
    <property type="protein sequence ID" value="PIM95519.1"/>
    <property type="molecule type" value="Genomic_DNA"/>
</dbReference>
<keyword evidence="7" id="KW-0812">Transmembrane</keyword>
<evidence type="ECO:0000256" key="7">
    <source>
        <dbReference type="SAM" id="Phobius"/>
    </source>
</evidence>
<keyword evidence="10" id="KW-1185">Reference proteome</keyword>
<dbReference type="Pfam" id="PF00579">
    <property type="entry name" value="tRNA-synt_1b"/>
    <property type="match status" value="1"/>
</dbReference>
<keyword evidence="2 6" id="KW-0547">Nucleotide-binding</keyword>
<dbReference type="EMBL" id="NXGM01000001">
    <property type="protein sequence ID" value="PIM95670.1"/>
    <property type="molecule type" value="Genomic_DNA"/>
</dbReference>
<evidence type="ECO:0000256" key="3">
    <source>
        <dbReference type="ARBA" id="ARBA00022840"/>
    </source>
</evidence>
<gene>
    <name evidence="9" type="primary">trpS</name>
    <name evidence="9" type="ORF">magneo_1</name>
    <name evidence="8" type="ORF">magneo_98</name>
</gene>
<reference evidence="9 10" key="1">
    <citation type="submission" date="2017-09" db="EMBL/GenBank/DDBJ databases">
        <authorList>
            <person name="Campbell M.A."/>
            <person name="Lukasik P."/>
            <person name="Simon C."/>
            <person name="McCutcheon J.P."/>
        </authorList>
    </citation>
    <scope>NUCLEOTIDE SEQUENCE [LARGE SCALE GENOMIC DNA]</scope>
    <source>
        <strain evidence="9 10">MAGNEO</strain>
    </source>
</reference>
<dbReference type="Gene3D" id="1.10.240.10">
    <property type="entry name" value="Tyrosyl-Transfer RNA Synthetase"/>
    <property type="match status" value="1"/>
</dbReference>
<keyword evidence="5 6" id="KW-0030">Aminoacyl-tRNA synthetase</keyword>
<evidence type="ECO:0000256" key="1">
    <source>
        <dbReference type="ARBA" id="ARBA00022598"/>
    </source>
</evidence>
<dbReference type="InterPro" id="IPR014729">
    <property type="entry name" value="Rossmann-like_a/b/a_fold"/>
</dbReference>
<evidence type="ECO:0000313" key="8">
    <source>
        <dbReference type="EMBL" id="PIM95519.1"/>
    </source>
</evidence>
<evidence type="ECO:0000256" key="2">
    <source>
        <dbReference type="ARBA" id="ARBA00022741"/>
    </source>
</evidence>
<dbReference type="Gene3D" id="3.40.50.620">
    <property type="entry name" value="HUPs"/>
    <property type="match status" value="1"/>
</dbReference>
<organism evidence="9 10">
    <name type="scientific">Candidatus Hodgkinia cicadicola</name>
    <dbReference type="NCBI Taxonomy" id="573658"/>
    <lineage>
        <taxon>Bacteria</taxon>
        <taxon>Pseudomonadati</taxon>
        <taxon>Pseudomonadota</taxon>
        <taxon>Alphaproteobacteria</taxon>
        <taxon>Hyphomicrobiales</taxon>
        <taxon>Candidatus Hodgkinia</taxon>
    </lineage>
</organism>
<evidence type="ECO:0000256" key="4">
    <source>
        <dbReference type="ARBA" id="ARBA00022917"/>
    </source>
</evidence>
<dbReference type="InterPro" id="IPR002305">
    <property type="entry name" value="aa-tRNA-synth_Ic"/>
</dbReference>
<evidence type="ECO:0000256" key="5">
    <source>
        <dbReference type="ARBA" id="ARBA00023146"/>
    </source>
</evidence>
<keyword evidence="3 6" id="KW-0067">ATP-binding</keyword>
<evidence type="ECO:0000313" key="9">
    <source>
        <dbReference type="EMBL" id="PIM95670.1"/>
    </source>
</evidence>
<dbReference type="EC" id="6.1.1.2" evidence="9"/>
<keyword evidence="7" id="KW-1133">Transmembrane helix</keyword>